<keyword evidence="2" id="KW-0472">Membrane</keyword>
<feature type="signal peptide" evidence="3">
    <location>
        <begin position="1"/>
        <end position="20"/>
    </location>
</feature>
<keyword evidence="3" id="KW-0732">Signal</keyword>
<accession>A0AAD9DIE3</accession>
<dbReference type="Proteomes" id="UP001224775">
    <property type="component" value="Unassembled WGS sequence"/>
</dbReference>
<feature type="region of interest" description="Disordered" evidence="1">
    <location>
        <begin position="193"/>
        <end position="214"/>
    </location>
</feature>
<keyword evidence="5" id="KW-1185">Reference proteome</keyword>
<feature type="chain" id="PRO_5042047172" evidence="3">
    <location>
        <begin position="21"/>
        <end position="574"/>
    </location>
</feature>
<feature type="transmembrane region" description="Helical" evidence="2">
    <location>
        <begin position="219"/>
        <end position="243"/>
    </location>
</feature>
<evidence type="ECO:0000256" key="2">
    <source>
        <dbReference type="SAM" id="Phobius"/>
    </source>
</evidence>
<evidence type="ECO:0000313" key="4">
    <source>
        <dbReference type="EMBL" id="KAK1748991.1"/>
    </source>
</evidence>
<evidence type="ECO:0000256" key="1">
    <source>
        <dbReference type="SAM" id="MobiDB-lite"/>
    </source>
</evidence>
<organism evidence="4 5">
    <name type="scientific">Skeletonema marinoi</name>
    <dbReference type="NCBI Taxonomy" id="267567"/>
    <lineage>
        <taxon>Eukaryota</taxon>
        <taxon>Sar</taxon>
        <taxon>Stramenopiles</taxon>
        <taxon>Ochrophyta</taxon>
        <taxon>Bacillariophyta</taxon>
        <taxon>Coscinodiscophyceae</taxon>
        <taxon>Thalassiosirophycidae</taxon>
        <taxon>Thalassiosirales</taxon>
        <taxon>Skeletonemataceae</taxon>
        <taxon>Skeletonema</taxon>
        <taxon>Skeletonema marinoi-dohrnii complex</taxon>
    </lineage>
</organism>
<feature type="compositionally biased region" description="Polar residues" evidence="1">
    <location>
        <begin position="204"/>
        <end position="214"/>
    </location>
</feature>
<feature type="compositionally biased region" description="Low complexity" evidence="1">
    <location>
        <begin position="271"/>
        <end position="286"/>
    </location>
</feature>
<proteinExistence type="predicted"/>
<dbReference type="EMBL" id="JATAAI010000001">
    <property type="protein sequence ID" value="KAK1748991.1"/>
    <property type="molecule type" value="Genomic_DNA"/>
</dbReference>
<comment type="caution">
    <text evidence="4">The sequence shown here is derived from an EMBL/GenBank/DDBJ whole genome shotgun (WGS) entry which is preliminary data.</text>
</comment>
<gene>
    <name evidence="4" type="ORF">QTG54_000930</name>
</gene>
<evidence type="ECO:0000313" key="5">
    <source>
        <dbReference type="Proteomes" id="UP001224775"/>
    </source>
</evidence>
<reference evidence="4" key="1">
    <citation type="submission" date="2023-06" db="EMBL/GenBank/DDBJ databases">
        <title>Survivors Of The Sea: Transcriptome response of Skeletonema marinoi to long-term dormancy.</title>
        <authorList>
            <person name="Pinder M.I.M."/>
            <person name="Kourtchenko O."/>
            <person name="Robertson E.K."/>
            <person name="Larsson T."/>
            <person name="Maumus F."/>
            <person name="Osuna-Cruz C.M."/>
            <person name="Vancaester E."/>
            <person name="Stenow R."/>
            <person name="Vandepoele K."/>
            <person name="Ploug H."/>
            <person name="Bruchert V."/>
            <person name="Godhe A."/>
            <person name="Topel M."/>
        </authorList>
    </citation>
    <scope>NUCLEOTIDE SEQUENCE</scope>
    <source>
        <strain evidence="4">R05AC</strain>
    </source>
</reference>
<evidence type="ECO:0000256" key="3">
    <source>
        <dbReference type="SAM" id="SignalP"/>
    </source>
</evidence>
<feature type="region of interest" description="Disordered" evidence="1">
    <location>
        <begin position="448"/>
        <end position="491"/>
    </location>
</feature>
<sequence>MTRTISILLVLLRLCSAAAADASVLRGTRPLHRHLIGSHVQHKQQSILVGGNNDAMIDPSTILIPTFGLDQTIDTSQAPSSFSFSSKEKADDVIRNSFPTVGAPSKVLLTVVTNNEDEREDAVGIFVRKSFVGGVATFPGSSNALSEEELEQVTIDAFTVPGLGQSFLDALKEDNHPELEGLLLINSRKIQQGGPVVTNPAPPTDTSSTEENSNPMSSVWAIAAVVALGAMFLTIILCTSILYCDYRKRKQRMDQRRSTSANHRERRKNKQNGSSQMSSPSNNGSNEMVGNAVGRGSIRGGLFKSRRSVAAKSKAASTQLKDSTSIDNNDYVAQNAPSEVYSKPFKDGNMSDFDGYSMDGMSAMDGGVSTIGNDSKSISNRSTIRDTIVDGPTKEAYGDLSKPLNELIENQDEENQSSAASVDLNEFDSESESGSNIGKFTLELLGQGRKSKKSGEQDEEDSILGGMYDDTSDSGKDTPSGGDSVDSTPSWAEPIQSAINSAKQASGISEVCLGRTTTPPKHLRQMTSLCRLCLEMKLTIIALKVAVAVEAEEAVDHAMQSLRGLRARNYKQCR</sequence>
<name>A0AAD9DIE3_9STRA</name>
<dbReference type="AlphaFoldDB" id="A0AAD9DIE3"/>
<protein>
    <submittedName>
        <fullName evidence="4">Uncharacterized protein</fullName>
    </submittedName>
</protein>
<keyword evidence="2" id="KW-0812">Transmembrane</keyword>
<feature type="region of interest" description="Disordered" evidence="1">
    <location>
        <begin position="252"/>
        <end position="293"/>
    </location>
</feature>
<feature type="region of interest" description="Disordered" evidence="1">
    <location>
        <begin position="411"/>
        <end position="435"/>
    </location>
</feature>
<keyword evidence="2" id="KW-1133">Transmembrane helix</keyword>